<dbReference type="InterPro" id="IPR001251">
    <property type="entry name" value="CRAL-TRIO_dom"/>
</dbReference>
<dbReference type="PROSITE" id="PS50191">
    <property type="entry name" value="CRAL_TRIO"/>
    <property type="match status" value="1"/>
</dbReference>
<gene>
    <name evidence="3" type="ORF">AFUS01_LOCUS9887</name>
</gene>
<evidence type="ECO:0000313" key="3">
    <source>
        <dbReference type="EMBL" id="CAG7720617.1"/>
    </source>
</evidence>
<dbReference type="Pfam" id="PF00650">
    <property type="entry name" value="CRAL_TRIO"/>
    <property type="match status" value="1"/>
</dbReference>
<dbReference type="GO" id="GO:0005737">
    <property type="term" value="C:cytoplasm"/>
    <property type="evidence" value="ECO:0007669"/>
    <property type="project" value="TreeGrafter"/>
</dbReference>
<dbReference type="AlphaFoldDB" id="A0A8J2NW60"/>
<proteinExistence type="predicted"/>
<dbReference type="CDD" id="cd00170">
    <property type="entry name" value="SEC14"/>
    <property type="match status" value="1"/>
</dbReference>
<evidence type="ECO:0008006" key="5">
    <source>
        <dbReference type="Google" id="ProtNLM"/>
    </source>
</evidence>
<dbReference type="PROSITE" id="PS50866">
    <property type="entry name" value="GOLD"/>
    <property type="match status" value="1"/>
</dbReference>
<comment type="caution">
    <text evidence="3">The sequence shown here is derived from an EMBL/GenBank/DDBJ whole genome shotgun (WGS) entry which is preliminary data.</text>
</comment>
<accession>A0A8J2NW60</accession>
<dbReference type="PANTHER" id="PTHR23324:SF83">
    <property type="entry name" value="SEC14-LIKE PROTEIN 2"/>
    <property type="match status" value="1"/>
</dbReference>
<dbReference type="InterPro" id="IPR009038">
    <property type="entry name" value="GOLD_dom"/>
</dbReference>
<feature type="non-terminal residue" evidence="3">
    <location>
        <position position="1"/>
    </location>
</feature>
<protein>
    <recommendedName>
        <fullName evidence="5">CRAL-TRIO domain-containing protein</fullName>
    </recommendedName>
</protein>
<feature type="domain" description="CRAL-TRIO" evidence="1">
    <location>
        <begin position="1"/>
        <end position="85"/>
    </location>
</feature>
<reference evidence="3" key="1">
    <citation type="submission" date="2021-06" db="EMBL/GenBank/DDBJ databases">
        <authorList>
            <person name="Hodson N. C."/>
            <person name="Mongue J. A."/>
            <person name="Jaron S. K."/>
        </authorList>
    </citation>
    <scope>NUCLEOTIDE SEQUENCE</scope>
</reference>
<dbReference type="PANTHER" id="PTHR23324">
    <property type="entry name" value="SEC14 RELATED PROTEIN"/>
    <property type="match status" value="1"/>
</dbReference>
<feature type="domain" description="GOLD" evidence="2">
    <location>
        <begin position="105"/>
        <end position="200"/>
    </location>
</feature>
<name>A0A8J2NW60_9HEXA</name>
<dbReference type="InterPro" id="IPR051064">
    <property type="entry name" value="SEC14/CRAL-TRIO_domain"/>
</dbReference>
<dbReference type="Proteomes" id="UP000708208">
    <property type="component" value="Unassembled WGS sequence"/>
</dbReference>
<evidence type="ECO:0000259" key="2">
    <source>
        <dbReference type="PROSITE" id="PS50866"/>
    </source>
</evidence>
<organism evidence="3 4">
    <name type="scientific">Allacma fusca</name>
    <dbReference type="NCBI Taxonomy" id="39272"/>
    <lineage>
        <taxon>Eukaryota</taxon>
        <taxon>Metazoa</taxon>
        <taxon>Ecdysozoa</taxon>
        <taxon>Arthropoda</taxon>
        <taxon>Hexapoda</taxon>
        <taxon>Collembola</taxon>
        <taxon>Symphypleona</taxon>
        <taxon>Sminthuridae</taxon>
        <taxon>Allacma</taxon>
    </lineage>
</organism>
<evidence type="ECO:0000313" key="4">
    <source>
        <dbReference type="Proteomes" id="UP000708208"/>
    </source>
</evidence>
<keyword evidence="4" id="KW-1185">Reference proteome</keyword>
<sequence>IAVVADMLRGYDADYPERLKVAYIVNIPKVFEIIWSMMKPFIPAGTMSKIRILGGGPDQWRKTLLENIDFRELPSQYGGSNTAHPFYANRFGDIWPTRAPLYQLEDFITVSIPPGDKFVKSFELSAGNRISWNFKTDSYDIGFEFRLNDVRLLFPYARADAHICMQDGCLDVIEEGTYSLVFDNTYSKYRAKTLHYYIRTECGN</sequence>
<dbReference type="OrthoDB" id="1434354at2759"/>
<evidence type="ECO:0000259" key="1">
    <source>
        <dbReference type="PROSITE" id="PS50191"/>
    </source>
</evidence>
<dbReference type="EMBL" id="CAJVCH010072134">
    <property type="protein sequence ID" value="CAG7720617.1"/>
    <property type="molecule type" value="Genomic_DNA"/>
</dbReference>